<evidence type="ECO:0000256" key="2">
    <source>
        <dbReference type="ARBA" id="ARBA00023163"/>
    </source>
</evidence>
<keyword evidence="5" id="KW-1185">Reference proteome</keyword>
<dbReference type="Gene3D" id="1.10.565.10">
    <property type="entry name" value="Retinoid X Receptor"/>
    <property type="match status" value="1"/>
</dbReference>
<organism evidence="4 5">
    <name type="scientific">Paramuricea clavata</name>
    <name type="common">Red gorgonian</name>
    <name type="synonym">Violescent sea-whip</name>
    <dbReference type="NCBI Taxonomy" id="317549"/>
    <lineage>
        <taxon>Eukaryota</taxon>
        <taxon>Metazoa</taxon>
        <taxon>Cnidaria</taxon>
        <taxon>Anthozoa</taxon>
        <taxon>Octocorallia</taxon>
        <taxon>Malacalcyonacea</taxon>
        <taxon>Plexauridae</taxon>
        <taxon>Paramuricea</taxon>
    </lineage>
</organism>
<keyword evidence="1" id="KW-0805">Transcription regulation</keyword>
<dbReference type="InterPro" id="IPR050274">
    <property type="entry name" value="Nuclear_hormone_rcpt_NR2"/>
</dbReference>
<dbReference type="InterPro" id="IPR000536">
    <property type="entry name" value="Nucl_hrmn_rcpt_lig-bd"/>
</dbReference>
<sequence>ALERLHSLELDLVEYLFLKVIYFLKPVVRGLQDVVKIEQLQDRMQEMLRQYEDTLDQASDGVRFGRILLAGACIGRVHKKIIEDLFFKPDIMCVPVANILNNLHLSQGYGTM</sequence>
<evidence type="ECO:0000256" key="1">
    <source>
        <dbReference type="ARBA" id="ARBA00023015"/>
    </source>
</evidence>
<gene>
    <name evidence="4" type="ORF">PACLA_8A067903</name>
</gene>
<evidence type="ECO:0000313" key="5">
    <source>
        <dbReference type="Proteomes" id="UP001152795"/>
    </source>
</evidence>
<reference evidence="4" key="1">
    <citation type="submission" date="2020-04" db="EMBL/GenBank/DDBJ databases">
        <authorList>
            <person name="Alioto T."/>
            <person name="Alioto T."/>
            <person name="Gomez Garrido J."/>
        </authorList>
    </citation>
    <scope>NUCLEOTIDE SEQUENCE</scope>
    <source>
        <strain evidence="4">A484AB</strain>
    </source>
</reference>
<feature type="non-terminal residue" evidence="4">
    <location>
        <position position="1"/>
    </location>
</feature>
<dbReference type="InterPro" id="IPR035500">
    <property type="entry name" value="NHR-like_dom_sf"/>
</dbReference>
<dbReference type="OrthoDB" id="5771769at2759"/>
<keyword evidence="3" id="KW-0675">Receptor</keyword>
<protein>
    <submittedName>
        <fullName evidence="4">Photoreceptor-specific nuclear receptor-like</fullName>
    </submittedName>
</protein>
<dbReference type="AlphaFoldDB" id="A0A7D9EW30"/>
<dbReference type="PROSITE" id="PS51843">
    <property type="entry name" value="NR_LBD"/>
    <property type="match status" value="1"/>
</dbReference>
<evidence type="ECO:0000313" key="4">
    <source>
        <dbReference type="EMBL" id="CAB4018004.1"/>
    </source>
</evidence>
<dbReference type="EMBL" id="CACRXK020009807">
    <property type="protein sequence ID" value="CAB4018004.1"/>
    <property type="molecule type" value="Genomic_DNA"/>
</dbReference>
<proteinExistence type="predicted"/>
<dbReference type="PANTHER" id="PTHR24083">
    <property type="entry name" value="NUCLEAR HORMONE RECEPTOR"/>
    <property type="match status" value="1"/>
</dbReference>
<accession>A0A7D9EW30</accession>
<dbReference type="Pfam" id="PF00104">
    <property type="entry name" value="Hormone_recep"/>
    <property type="match status" value="1"/>
</dbReference>
<dbReference type="SUPFAM" id="SSF48508">
    <property type="entry name" value="Nuclear receptor ligand-binding domain"/>
    <property type="match status" value="1"/>
</dbReference>
<evidence type="ECO:0000256" key="3">
    <source>
        <dbReference type="ARBA" id="ARBA00023170"/>
    </source>
</evidence>
<name>A0A7D9EW30_PARCT</name>
<dbReference type="Proteomes" id="UP001152795">
    <property type="component" value="Unassembled WGS sequence"/>
</dbReference>
<keyword evidence="2" id="KW-0804">Transcription</keyword>
<comment type="caution">
    <text evidence="4">The sequence shown here is derived from an EMBL/GenBank/DDBJ whole genome shotgun (WGS) entry which is preliminary data.</text>
</comment>